<organism evidence="3 4">
    <name type="scientific">Penicillium cataractarum</name>
    <dbReference type="NCBI Taxonomy" id="2100454"/>
    <lineage>
        <taxon>Eukaryota</taxon>
        <taxon>Fungi</taxon>
        <taxon>Dikarya</taxon>
        <taxon>Ascomycota</taxon>
        <taxon>Pezizomycotina</taxon>
        <taxon>Eurotiomycetes</taxon>
        <taxon>Eurotiomycetidae</taxon>
        <taxon>Eurotiales</taxon>
        <taxon>Aspergillaceae</taxon>
        <taxon>Penicillium</taxon>
    </lineage>
</organism>
<dbReference type="RefSeq" id="XP_056554204.1">
    <property type="nucleotide sequence ID" value="XM_056698791.1"/>
</dbReference>
<dbReference type="InterPro" id="IPR021858">
    <property type="entry name" value="Fun_TF"/>
</dbReference>
<evidence type="ECO:0008006" key="5">
    <source>
        <dbReference type="Google" id="ProtNLM"/>
    </source>
</evidence>
<dbReference type="EMBL" id="JAPZBS010000005">
    <property type="protein sequence ID" value="KAJ5369770.1"/>
    <property type="molecule type" value="Genomic_DNA"/>
</dbReference>
<reference evidence="3" key="1">
    <citation type="submission" date="2022-11" db="EMBL/GenBank/DDBJ databases">
        <authorList>
            <person name="Petersen C."/>
        </authorList>
    </citation>
    <scope>NUCLEOTIDE SEQUENCE</scope>
    <source>
        <strain evidence="3">IBT 29864</strain>
    </source>
</reference>
<dbReference type="OrthoDB" id="4364669at2759"/>
<dbReference type="GO" id="GO:0003700">
    <property type="term" value="F:DNA-binding transcription factor activity"/>
    <property type="evidence" value="ECO:0007669"/>
    <property type="project" value="TreeGrafter"/>
</dbReference>
<keyword evidence="4" id="KW-1185">Reference proteome</keyword>
<evidence type="ECO:0000256" key="2">
    <source>
        <dbReference type="ARBA" id="ARBA00023242"/>
    </source>
</evidence>
<dbReference type="PANTHER" id="PTHR37534:SF9">
    <property type="entry name" value="ZN(II)2CYS6 TRANSCRIPTION FACTOR (EUROFUNG)"/>
    <property type="match status" value="1"/>
</dbReference>
<dbReference type="Pfam" id="PF11951">
    <property type="entry name" value="Fungal_trans_2"/>
    <property type="match status" value="1"/>
</dbReference>
<dbReference type="GO" id="GO:0045944">
    <property type="term" value="P:positive regulation of transcription by RNA polymerase II"/>
    <property type="evidence" value="ECO:0007669"/>
    <property type="project" value="TreeGrafter"/>
</dbReference>
<name>A0A9W9S0P4_9EURO</name>
<dbReference type="GeneID" id="81437970"/>
<proteinExistence type="predicted"/>
<dbReference type="PANTHER" id="PTHR37534">
    <property type="entry name" value="TRANSCRIPTIONAL ACTIVATOR PROTEIN UGA3"/>
    <property type="match status" value="1"/>
</dbReference>
<protein>
    <recommendedName>
        <fullName evidence="5">Transcription factor domain-containing protein</fullName>
    </recommendedName>
</protein>
<comment type="caution">
    <text evidence="3">The sequence shown here is derived from an EMBL/GenBank/DDBJ whole genome shotgun (WGS) entry which is preliminary data.</text>
</comment>
<accession>A0A9W9S0P4</accession>
<gene>
    <name evidence="3" type="ORF">N7496_005862</name>
</gene>
<keyword evidence="2" id="KW-0539">Nucleus</keyword>
<dbReference type="GO" id="GO:0005634">
    <property type="term" value="C:nucleus"/>
    <property type="evidence" value="ECO:0007669"/>
    <property type="project" value="UniProtKB-SubCell"/>
</dbReference>
<dbReference type="AlphaFoldDB" id="A0A9W9S0P4"/>
<evidence type="ECO:0000313" key="3">
    <source>
        <dbReference type="EMBL" id="KAJ5369770.1"/>
    </source>
</evidence>
<evidence type="ECO:0000256" key="1">
    <source>
        <dbReference type="ARBA" id="ARBA00004123"/>
    </source>
</evidence>
<dbReference type="Proteomes" id="UP001147782">
    <property type="component" value="Unassembled WGS sequence"/>
</dbReference>
<sequence length="375" mass="42234">MGQSPRAQSKYLKDHKEITQHLTLMFPSQHMRSFSTDDILTGETAGLLRSYQEGIGVWMDIFDSSHTYQNEVVRHSLSSPLLMHAACALSAKQMSLTQNKFLWEPVSSRFYGKSLSLLINDLTEQSTDRELLLAATILLCSYELLAQPGIDYQRHLYGAHTLISSRNIDEEGTAFEKASFWIYARQDVALALVNERPTLMPPAKWPTPTKNAGSLEDRVGNKILWMLAMVMEAKFKSANTNWTDTELTNFESLVSEIDSCWAGLPSHVRGVRMKDALLEEESLFRVWFCTPSASALCLYYHMAKILAYECLLERLHELPPRTERGEELLRSIGPHARSIASTSLSSDLTDGALVVAVNPIFYGNPRPLLISEQES</sequence>
<reference evidence="3" key="2">
    <citation type="journal article" date="2023" name="IMA Fungus">
        <title>Comparative genomic study of the Penicillium genus elucidates a diverse pangenome and 15 lateral gene transfer events.</title>
        <authorList>
            <person name="Petersen C."/>
            <person name="Sorensen T."/>
            <person name="Nielsen M.R."/>
            <person name="Sondergaard T.E."/>
            <person name="Sorensen J.L."/>
            <person name="Fitzpatrick D.A."/>
            <person name="Frisvad J.C."/>
            <person name="Nielsen K.L."/>
        </authorList>
    </citation>
    <scope>NUCLEOTIDE SEQUENCE</scope>
    <source>
        <strain evidence="3">IBT 29864</strain>
    </source>
</reference>
<comment type="subcellular location">
    <subcellularLocation>
        <location evidence="1">Nucleus</location>
    </subcellularLocation>
</comment>
<evidence type="ECO:0000313" key="4">
    <source>
        <dbReference type="Proteomes" id="UP001147782"/>
    </source>
</evidence>
<dbReference type="GO" id="GO:0000976">
    <property type="term" value="F:transcription cis-regulatory region binding"/>
    <property type="evidence" value="ECO:0007669"/>
    <property type="project" value="TreeGrafter"/>
</dbReference>